<name>A0A1Q9YN42_9FIRM</name>
<dbReference type="AlphaFoldDB" id="A0A1Q9YN42"/>
<accession>A0A1Q9YN42</accession>
<evidence type="ECO:0000313" key="3">
    <source>
        <dbReference type="Proteomes" id="UP000186758"/>
    </source>
</evidence>
<protein>
    <recommendedName>
        <fullName evidence="4">Acyltransferase 3 domain-containing protein</fullName>
    </recommendedName>
</protein>
<feature type="transmembrane region" description="Helical" evidence="1">
    <location>
        <begin position="96"/>
        <end position="117"/>
    </location>
</feature>
<keyword evidence="1" id="KW-0812">Transmembrane</keyword>
<evidence type="ECO:0000313" key="2">
    <source>
        <dbReference type="EMBL" id="OLU47142.1"/>
    </source>
</evidence>
<gene>
    <name evidence="2" type="ORF">BO223_01305</name>
</gene>
<organism evidence="2 3">
    <name type="scientific">Faecalibaculum rodentium</name>
    <dbReference type="NCBI Taxonomy" id="1702221"/>
    <lineage>
        <taxon>Bacteria</taxon>
        <taxon>Bacillati</taxon>
        <taxon>Bacillota</taxon>
        <taxon>Erysipelotrichia</taxon>
        <taxon>Erysipelotrichales</taxon>
        <taxon>Erysipelotrichaceae</taxon>
        <taxon>Faecalibaculum</taxon>
    </lineage>
</organism>
<reference evidence="2 3" key="1">
    <citation type="submission" date="2016-11" db="EMBL/GenBank/DDBJ databases">
        <title>Description of two novel members of the family Erysipelotrichaceae: Ileibacterium lipovorans gen. nov., sp. nov. and Dubosiella newyorkensis, gen. nov., sp. nov.</title>
        <authorList>
            <person name="Cox L.M."/>
            <person name="Sohn J."/>
            <person name="Tyrrell K.L."/>
            <person name="Citron D.M."/>
            <person name="Lawson P.A."/>
            <person name="Patel N.B."/>
            <person name="Iizumi T."/>
            <person name="Perez-Perez G.I."/>
            <person name="Goldstein E.J."/>
            <person name="Blaser M.J."/>
        </authorList>
    </citation>
    <scope>NUCLEOTIDE SEQUENCE [LARGE SCALE GENOMIC DNA]</scope>
    <source>
        <strain evidence="2 3">NYU-BL-K8</strain>
    </source>
</reference>
<comment type="caution">
    <text evidence="2">The sequence shown here is derived from an EMBL/GenBank/DDBJ whole genome shotgun (WGS) entry which is preliminary data.</text>
</comment>
<feature type="transmembrane region" description="Helical" evidence="1">
    <location>
        <begin position="129"/>
        <end position="148"/>
    </location>
</feature>
<feature type="transmembrane region" description="Helical" evidence="1">
    <location>
        <begin position="198"/>
        <end position="222"/>
    </location>
</feature>
<feature type="transmembrane region" description="Helical" evidence="1">
    <location>
        <begin position="168"/>
        <end position="191"/>
    </location>
</feature>
<dbReference type="Proteomes" id="UP000186758">
    <property type="component" value="Unassembled WGS sequence"/>
</dbReference>
<evidence type="ECO:0000256" key="1">
    <source>
        <dbReference type="SAM" id="Phobius"/>
    </source>
</evidence>
<keyword evidence="1" id="KW-0472">Membrane</keyword>
<dbReference type="EMBL" id="MPJZ01000010">
    <property type="protein sequence ID" value="OLU47142.1"/>
    <property type="molecule type" value="Genomic_DNA"/>
</dbReference>
<sequence length="266" mass="30429">MISLLYPYAVFSLIRIFQKAAFHHLIPDILNSVIKGLTLGGEGVLWYLPSLFFAEVFLFCIVKHKKYFIFSFLAGFVFLCSSYISSQYEGISEPLWYFLNITNRTFVMILLLAAGVAWKECTHIRNYSLWSVAAVGVLLGTYIMTPLIPKPDLIYSVLGNPIVYYLEAVLNSYSILILFYSLPFINTWWLGWIGKNSLLIYLTHTTFWITGWAGKTVTLAGFSTPGTVMGSACLLVLCVEIPIVYIIKNWFPWLYKYPFQRKKANP</sequence>
<feature type="transmembrane region" description="Helical" evidence="1">
    <location>
        <begin position="228"/>
        <end position="247"/>
    </location>
</feature>
<feature type="transmembrane region" description="Helical" evidence="1">
    <location>
        <begin position="67"/>
        <end position="84"/>
    </location>
</feature>
<feature type="transmembrane region" description="Helical" evidence="1">
    <location>
        <begin position="44"/>
        <end position="62"/>
    </location>
</feature>
<keyword evidence="1" id="KW-1133">Transmembrane helix</keyword>
<proteinExistence type="predicted"/>
<dbReference type="RefSeq" id="WP_075884626.1">
    <property type="nucleotide sequence ID" value="NZ_MPJZ01000010.1"/>
</dbReference>
<evidence type="ECO:0008006" key="4">
    <source>
        <dbReference type="Google" id="ProtNLM"/>
    </source>
</evidence>